<organism evidence="9 10">
    <name type="scientific">Ktedonospora formicarum</name>
    <dbReference type="NCBI Taxonomy" id="2778364"/>
    <lineage>
        <taxon>Bacteria</taxon>
        <taxon>Bacillati</taxon>
        <taxon>Chloroflexota</taxon>
        <taxon>Ktedonobacteria</taxon>
        <taxon>Ktedonobacterales</taxon>
        <taxon>Ktedonobacteraceae</taxon>
        <taxon>Ktedonospora</taxon>
    </lineage>
</organism>
<dbReference type="PANTHER" id="PTHR14218">
    <property type="entry name" value="PROTEASE S8 TRIPEPTIDYL PEPTIDASE I CLN2"/>
    <property type="match status" value="1"/>
</dbReference>
<sequence length="594" mass="64759">MHKVKTRKYALVSIFGVLLIMLMGCSGGGDTTAKPTPTTPDVKYVDYDLKIPAEALNSPEVGPLPGDTKLHVLVTFKANQDELKKLKDLKQKSDQNIDLSQEANKIGITDAQYAKIKSYLGVDGVNLKLDTTHTSMTIDSKASLLETLLQTTFVKHKLKDGRVFFAPKTAPKIPDFMKDRIVAITGLDNYSKPPTSKATFKQLEQTSFKSSSNANDPTCEVNDPRVVNWKQVAHAYGLDSLWQQGFTGKGMVINLVELEGFDKTSVQKYFNCVGYKGNLKVINVDNEPNPKDAVGESLLDIEMIAGLAPDIDINVYQGVDEYGTGSWETFNNILSQIANDNAKKHAPSMVSISWGSGEQELYEEVFNSMSAKMQMLTEAEHMTVFAASGDCGAFQSMEWNKLDVNYPSSDPYATAVGGTLLKTDAQGNRVGETVWQDATDKTKCNNAWGSGGGLSTNFNQPAFTAVPGMQNKYSDKHRQVPDIAAVATNLPIYQDGGWYISGGTSAATPIWATALSLINQAMISKAKVYGYSTDLFYEIAAGKQDPSGPSYFDVTQGDNNYYPATQGWDYSTGLGAPNARNFYLTFAGLVAENP</sequence>
<evidence type="ECO:0000256" key="4">
    <source>
        <dbReference type="ARBA" id="ARBA00022801"/>
    </source>
</evidence>
<evidence type="ECO:0000256" key="3">
    <source>
        <dbReference type="ARBA" id="ARBA00022723"/>
    </source>
</evidence>
<comment type="caution">
    <text evidence="9">The sequence shown here is derived from an EMBL/GenBank/DDBJ whole genome shotgun (WGS) entry which is preliminary data.</text>
</comment>
<evidence type="ECO:0000256" key="1">
    <source>
        <dbReference type="ARBA" id="ARBA00001913"/>
    </source>
</evidence>
<dbReference type="Pfam" id="PF00082">
    <property type="entry name" value="Peptidase_S8"/>
    <property type="match status" value="1"/>
</dbReference>
<dbReference type="GO" id="GO:0006508">
    <property type="term" value="P:proteolysis"/>
    <property type="evidence" value="ECO:0007669"/>
    <property type="project" value="UniProtKB-KW"/>
</dbReference>
<dbReference type="GO" id="GO:0004252">
    <property type="term" value="F:serine-type endopeptidase activity"/>
    <property type="evidence" value="ECO:0007669"/>
    <property type="project" value="InterPro"/>
</dbReference>
<feature type="domain" description="Peptidase S53" evidence="8">
    <location>
        <begin position="226"/>
        <end position="589"/>
    </location>
</feature>
<dbReference type="SMART" id="SM00944">
    <property type="entry name" value="Pro-kuma_activ"/>
    <property type="match status" value="1"/>
</dbReference>
<dbReference type="InterPro" id="IPR050819">
    <property type="entry name" value="Tripeptidyl-peptidase_I"/>
</dbReference>
<dbReference type="Pfam" id="PF09286">
    <property type="entry name" value="Pro-kuma_activ"/>
    <property type="match status" value="1"/>
</dbReference>
<keyword evidence="6" id="KW-0106">Calcium</keyword>
<dbReference type="PANTHER" id="PTHR14218:SF15">
    <property type="entry name" value="TRIPEPTIDYL-PEPTIDASE 1"/>
    <property type="match status" value="1"/>
</dbReference>
<name>A0A8J3MWT0_9CHLR</name>
<evidence type="ECO:0000256" key="2">
    <source>
        <dbReference type="ARBA" id="ARBA00022670"/>
    </source>
</evidence>
<dbReference type="InterPro" id="IPR000209">
    <property type="entry name" value="Peptidase_S8/S53_dom"/>
</dbReference>
<protein>
    <submittedName>
        <fullName evidence="9">Kumamolisin</fullName>
    </submittedName>
</protein>
<dbReference type="GO" id="GO:0046872">
    <property type="term" value="F:metal ion binding"/>
    <property type="evidence" value="ECO:0007669"/>
    <property type="project" value="UniProtKB-KW"/>
</dbReference>
<dbReference type="InterPro" id="IPR030400">
    <property type="entry name" value="Sedolisin_dom"/>
</dbReference>
<keyword evidence="3" id="KW-0479">Metal-binding</keyword>
<accession>A0A8J3MWT0</accession>
<evidence type="ECO:0000313" key="10">
    <source>
        <dbReference type="Proteomes" id="UP000612362"/>
    </source>
</evidence>
<keyword evidence="7" id="KW-0865">Zymogen</keyword>
<evidence type="ECO:0000256" key="6">
    <source>
        <dbReference type="ARBA" id="ARBA00022837"/>
    </source>
</evidence>
<dbReference type="Gene3D" id="3.40.50.200">
    <property type="entry name" value="Peptidase S8/S53 domain"/>
    <property type="match status" value="1"/>
</dbReference>
<dbReference type="Proteomes" id="UP000612362">
    <property type="component" value="Unassembled WGS sequence"/>
</dbReference>
<dbReference type="EMBL" id="BNJF01000005">
    <property type="protein sequence ID" value="GHO49301.1"/>
    <property type="molecule type" value="Genomic_DNA"/>
</dbReference>
<dbReference type="InterPro" id="IPR036852">
    <property type="entry name" value="Peptidase_S8/S53_dom_sf"/>
</dbReference>
<evidence type="ECO:0000256" key="7">
    <source>
        <dbReference type="ARBA" id="ARBA00023145"/>
    </source>
</evidence>
<dbReference type="SUPFAM" id="SSF54897">
    <property type="entry name" value="Protease propeptides/inhibitors"/>
    <property type="match status" value="1"/>
</dbReference>
<dbReference type="InterPro" id="IPR015366">
    <property type="entry name" value="S53_propep"/>
</dbReference>
<gene>
    <name evidence="9" type="ORF">KSX_74640</name>
</gene>
<dbReference type="CDD" id="cd04056">
    <property type="entry name" value="Peptidases_S53"/>
    <property type="match status" value="1"/>
</dbReference>
<evidence type="ECO:0000313" key="9">
    <source>
        <dbReference type="EMBL" id="GHO49301.1"/>
    </source>
</evidence>
<dbReference type="RefSeq" id="WP_220198442.1">
    <property type="nucleotide sequence ID" value="NZ_BNJF01000005.1"/>
</dbReference>
<comment type="cofactor">
    <cofactor evidence="1">
        <name>Ca(2+)</name>
        <dbReference type="ChEBI" id="CHEBI:29108"/>
    </cofactor>
</comment>
<keyword evidence="5" id="KW-0720">Serine protease</keyword>
<evidence type="ECO:0000256" key="5">
    <source>
        <dbReference type="ARBA" id="ARBA00022825"/>
    </source>
</evidence>
<dbReference type="SUPFAM" id="SSF52743">
    <property type="entry name" value="Subtilisin-like"/>
    <property type="match status" value="1"/>
</dbReference>
<evidence type="ECO:0000259" key="8">
    <source>
        <dbReference type="PROSITE" id="PS51695"/>
    </source>
</evidence>
<dbReference type="GO" id="GO:0008240">
    <property type="term" value="F:tripeptidyl-peptidase activity"/>
    <property type="evidence" value="ECO:0007669"/>
    <property type="project" value="TreeGrafter"/>
</dbReference>
<dbReference type="AlphaFoldDB" id="A0A8J3MWT0"/>
<proteinExistence type="predicted"/>
<reference evidence="9" key="1">
    <citation type="submission" date="2020-10" db="EMBL/GenBank/DDBJ databases">
        <title>Taxonomic study of unclassified bacteria belonging to the class Ktedonobacteria.</title>
        <authorList>
            <person name="Yabe S."/>
            <person name="Wang C.M."/>
            <person name="Zheng Y."/>
            <person name="Sakai Y."/>
            <person name="Cavaletti L."/>
            <person name="Monciardini P."/>
            <person name="Donadio S."/>
        </authorList>
    </citation>
    <scope>NUCLEOTIDE SEQUENCE</scope>
    <source>
        <strain evidence="9">SOSP1-1</strain>
    </source>
</reference>
<keyword evidence="2" id="KW-0645">Protease</keyword>
<dbReference type="PROSITE" id="PS51695">
    <property type="entry name" value="SEDOLISIN"/>
    <property type="match status" value="1"/>
</dbReference>
<keyword evidence="4" id="KW-0378">Hydrolase</keyword>
<dbReference type="PROSITE" id="PS51257">
    <property type="entry name" value="PROKAR_LIPOPROTEIN"/>
    <property type="match status" value="1"/>
</dbReference>
<keyword evidence="10" id="KW-1185">Reference proteome</keyword>